<dbReference type="GO" id="GO:0016747">
    <property type="term" value="F:acyltransferase activity, transferring groups other than amino-acyl groups"/>
    <property type="evidence" value="ECO:0007669"/>
    <property type="project" value="TreeGrafter"/>
</dbReference>
<dbReference type="OrthoDB" id="9803578at2"/>
<dbReference type="RefSeq" id="WP_102654082.1">
    <property type="nucleotide sequence ID" value="NZ_PNRF01000028.1"/>
</dbReference>
<dbReference type="AlphaFoldDB" id="A0A2N7U1X9"/>
<comment type="caution">
    <text evidence="1">The sequence shown here is derived from an EMBL/GenBank/DDBJ whole genome shotgun (WGS) entry which is preliminary data.</text>
</comment>
<name>A0A2N7U1X9_9GAMM</name>
<dbReference type="PANTHER" id="PTHR48098">
    <property type="entry name" value="ENTEROCHELIN ESTERASE-RELATED"/>
    <property type="match status" value="1"/>
</dbReference>
<reference evidence="1 2" key="1">
    <citation type="submission" date="2018-01" db="EMBL/GenBank/DDBJ databases">
        <title>Halomonas endophytica sp. nov., isolated from storage liquid in the stems of Populus euphratica.</title>
        <authorList>
            <person name="Chen C."/>
        </authorList>
    </citation>
    <scope>NUCLEOTIDE SEQUENCE [LARGE SCALE GENOMIC DNA]</scope>
    <source>
        <strain evidence="1 2">MC28</strain>
    </source>
</reference>
<sequence length="311" mass="35187">MRVRQGFVILPILLGVGLLLSTPALAGEVTHHRFHSETLGRDYPYTLYLPEGYRESNLAYPILYLLHGSNGSERDWVERGSLRETADRLIRDGIIPPAVIVMPGSESWWIDGHNEAARTAFLEDLLPHVEETWQVVPLREWRGVAGLSAGGYGSINFALERPELFGAAAALSPASYYPFPPANSSARRHPAFLDNEGGFDTELWERHHYRAHLDRYLESDLVVPLYLSAGNRDVYNAEHHARLVHQALKHHQPGLVPLEVLGGGHTWRVWRASLPRALDWMFLFLQGPVPLETLTEKVAIDAREEMEEREE</sequence>
<evidence type="ECO:0000313" key="1">
    <source>
        <dbReference type="EMBL" id="PMR74445.1"/>
    </source>
</evidence>
<dbReference type="InterPro" id="IPR029058">
    <property type="entry name" value="AB_hydrolase_fold"/>
</dbReference>
<proteinExistence type="predicted"/>
<organism evidence="1 2">
    <name type="scientific">Billgrantia endophytica</name>
    <dbReference type="NCBI Taxonomy" id="2033802"/>
    <lineage>
        <taxon>Bacteria</taxon>
        <taxon>Pseudomonadati</taxon>
        <taxon>Pseudomonadota</taxon>
        <taxon>Gammaproteobacteria</taxon>
        <taxon>Oceanospirillales</taxon>
        <taxon>Halomonadaceae</taxon>
        <taxon>Billgrantia</taxon>
    </lineage>
</organism>
<dbReference type="EMBL" id="PNRF01000028">
    <property type="protein sequence ID" value="PMR74445.1"/>
    <property type="molecule type" value="Genomic_DNA"/>
</dbReference>
<dbReference type="PANTHER" id="PTHR48098:SF1">
    <property type="entry name" value="DIACYLGLYCEROL ACYLTRANSFERASE_MYCOLYLTRANSFERASE AG85A"/>
    <property type="match status" value="1"/>
</dbReference>
<dbReference type="Gene3D" id="3.40.50.1820">
    <property type="entry name" value="alpha/beta hydrolase"/>
    <property type="match status" value="1"/>
</dbReference>
<keyword evidence="2" id="KW-1185">Reference proteome</keyword>
<evidence type="ECO:0000313" key="2">
    <source>
        <dbReference type="Proteomes" id="UP000235803"/>
    </source>
</evidence>
<dbReference type="Pfam" id="PF00756">
    <property type="entry name" value="Esterase"/>
    <property type="match status" value="1"/>
</dbReference>
<dbReference type="InterPro" id="IPR050583">
    <property type="entry name" value="Mycobacterial_A85_antigen"/>
</dbReference>
<dbReference type="InterPro" id="IPR000801">
    <property type="entry name" value="Esterase-like"/>
</dbReference>
<dbReference type="Proteomes" id="UP000235803">
    <property type="component" value="Unassembled WGS sequence"/>
</dbReference>
<protein>
    <submittedName>
        <fullName evidence="1">Esterase</fullName>
    </submittedName>
</protein>
<dbReference type="SUPFAM" id="SSF53474">
    <property type="entry name" value="alpha/beta-Hydrolases"/>
    <property type="match status" value="1"/>
</dbReference>
<gene>
    <name evidence="1" type="ORF">C1H69_14460</name>
</gene>
<accession>A0A2N7U1X9</accession>